<accession>A0ABW9ZE58</accession>
<keyword evidence="2" id="KW-1185">Reference proteome</keyword>
<dbReference type="EMBL" id="JAABLP010000001">
    <property type="protein sequence ID" value="NBN62761.1"/>
    <property type="molecule type" value="Genomic_DNA"/>
</dbReference>
<organism evidence="1 2">
    <name type="scientific">Pannonibacter tanglangensis</name>
    <dbReference type="NCBI Taxonomy" id="2750084"/>
    <lineage>
        <taxon>Bacteria</taxon>
        <taxon>Pseudomonadati</taxon>
        <taxon>Pseudomonadota</taxon>
        <taxon>Alphaproteobacteria</taxon>
        <taxon>Hyphomicrobiales</taxon>
        <taxon>Stappiaceae</taxon>
        <taxon>Pannonibacter</taxon>
    </lineage>
</organism>
<evidence type="ECO:0000313" key="2">
    <source>
        <dbReference type="Proteomes" id="UP000541347"/>
    </source>
</evidence>
<name>A0ABW9ZE58_9HYPH</name>
<evidence type="ECO:0000313" key="1">
    <source>
        <dbReference type="EMBL" id="NBN62761.1"/>
    </source>
</evidence>
<sequence>MAAHETPSDEDRQAAALAAVEHILSAYALLGLPAETFGHWLAGIADDFRSGQVDRPGQVN</sequence>
<reference evidence="1 2" key="1">
    <citation type="submission" date="2020-01" db="EMBL/GenBank/DDBJ databases">
        <authorList>
            <person name="Peng S.Y."/>
            <person name="Li J."/>
            <person name="Wang M."/>
            <person name="Wang L."/>
            <person name="Wang C.Q."/>
            <person name="Wang J.R."/>
        </authorList>
    </citation>
    <scope>NUCLEOTIDE SEQUENCE [LARGE SCALE GENOMIC DNA]</scope>
    <source>
        <strain evidence="1 2">XCT-34</strain>
    </source>
</reference>
<dbReference type="RefSeq" id="WP_161673982.1">
    <property type="nucleotide sequence ID" value="NZ_JAABLP010000001.1"/>
</dbReference>
<comment type="caution">
    <text evidence="1">The sequence shown here is derived from an EMBL/GenBank/DDBJ whole genome shotgun (WGS) entry which is preliminary data.</text>
</comment>
<proteinExistence type="predicted"/>
<protein>
    <submittedName>
        <fullName evidence="1">Uncharacterized protein</fullName>
    </submittedName>
</protein>
<dbReference type="Proteomes" id="UP000541347">
    <property type="component" value="Unassembled WGS sequence"/>
</dbReference>
<gene>
    <name evidence="1" type="ORF">GWI71_03620</name>
</gene>